<reference evidence="1 2" key="1">
    <citation type="submission" date="2016-10" db="EMBL/GenBank/DDBJ databases">
        <authorList>
            <person name="Varghese N."/>
            <person name="Submissions S."/>
        </authorList>
    </citation>
    <scope>NUCLEOTIDE SEQUENCE [LARGE SCALE GENOMIC DNA]</scope>
    <source>
        <strain evidence="1 2">DSM 17997</strain>
    </source>
</reference>
<keyword evidence="2" id="KW-1185">Reference proteome</keyword>
<dbReference type="EMBL" id="FNQC01000008">
    <property type="protein sequence ID" value="SDZ25001.1"/>
    <property type="molecule type" value="Genomic_DNA"/>
</dbReference>
<organism evidence="1 2">
    <name type="scientific">Rhodonellum ikkaensis</name>
    <dbReference type="NCBI Taxonomy" id="336829"/>
    <lineage>
        <taxon>Bacteria</taxon>
        <taxon>Pseudomonadati</taxon>
        <taxon>Bacteroidota</taxon>
        <taxon>Cytophagia</taxon>
        <taxon>Cytophagales</taxon>
        <taxon>Cytophagaceae</taxon>
        <taxon>Rhodonellum</taxon>
    </lineage>
</organism>
<name>A0A1H3RIE1_9BACT</name>
<evidence type="ECO:0000313" key="2">
    <source>
        <dbReference type="Proteomes" id="UP000199663"/>
    </source>
</evidence>
<protein>
    <submittedName>
        <fullName evidence="1">Uncharacterized protein</fullName>
    </submittedName>
</protein>
<evidence type="ECO:0000313" key="1">
    <source>
        <dbReference type="EMBL" id="SDZ25001.1"/>
    </source>
</evidence>
<comment type="caution">
    <text evidence="1">The sequence shown here is derived from an EMBL/GenBank/DDBJ whole genome shotgun (WGS) entry which is preliminary data.</text>
</comment>
<dbReference type="Proteomes" id="UP000199663">
    <property type="component" value="Unassembled WGS sequence"/>
</dbReference>
<sequence>MEGEEGIQPLIRGEIFPIDHEGRSGGELNQMIGLWTKELKCSRVELLFSGKIKLAMTLKNQWRMLVSPFHSRQFRSCRARLNLAIADIRYGDQKNTNQP</sequence>
<accession>A0A1H3RIE1</accession>
<proteinExistence type="predicted"/>
<gene>
    <name evidence="1" type="ORF">SAMN05444412_108115</name>
</gene>